<proteinExistence type="predicted"/>
<dbReference type="EMBL" id="CAJVPW010006270">
    <property type="protein sequence ID" value="CAG8566965.1"/>
    <property type="molecule type" value="Genomic_DNA"/>
</dbReference>
<accession>A0ACA9M4U2</accession>
<gene>
    <name evidence="1" type="ORF">SPELUC_LOCUS5839</name>
</gene>
<evidence type="ECO:0000313" key="1">
    <source>
        <dbReference type="EMBL" id="CAG8566965.1"/>
    </source>
</evidence>
<sequence>MVSGLPPGWISQYDINTQKHFYVNKATGISQWNRPRLVGSSTSQYSQPQYENNSGLPPGWISQYDPTTRKSFYVNQATGISQWNRPVQVGLPYYGLKPPRSPGSHYPQSKYGASQSEDNPQNTSTLISKKLPVKSLTTKDSRNIDMINSAFTAVMGTHKFISEKEFKAGQSNDATYDQVDLNSFHQINLVSRNLSNPNTINQLSTNFTRLCTFEQSNSYKGQIFVKTLIGKTITLECTENDTINTIKLKLQDKEGISSNQQQLVFDGKQLLSDKTLSYYNIQTKKGAESTLYLVLRLRGSQYITSYLGVSALDPKYDYDFRNINDLGVTFMRGDMQYKRPCGWKRIALKVTGKYDNGDNKWLGTGKNAWPVSYHGTAKHNAKSIAEEGYDLSKGVRFAHGHGIYSTPNIHIAEQYATEFEFEGNKYVMIFQNRVNPASLKRIPVKNGEYWVSEKGEDVRPYGICIKRK</sequence>
<name>A0ACA9M4U2_9GLOM</name>
<protein>
    <submittedName>
        <fullName evidence="1">6507_t:CDS:1</fullName>
    </submittedName>
</protein>
<organism evidence="1 2">
    <name type="scientific">Cetraspora pellucida</name>
    <dbReference type="NCBI Taxonomy" id="1433469"/>
    <lineage>
        <taxon>Eukaryota</taxon>
        <taxon>Fungi</taxon>
        <taxon>Fungi incertae sedis</taxon>
        <taxon>Mucoromycota</taxon>
        <taxon>Glomeromycotina</taxon>
        <taxon>Glomeromycetes</taxon>
        <taxon>Diversisporales</taxon>
        <taxon>Gigasporaceae</taxon>
        <taxon>Cetraspora</taxon>
    </lineage>
</organism>
<keyword evidence="2" id="KW-1185">Reference proteome</keyword>
<dbReference type="Proteomes" id="UP000789366">
    <property type="component" value="Unassembled WGS sequence"/>
</dbReference>
<evidence type="ECO:0000313" key="2">
    <source>
        <dbReference type="Proteomes" id="UP000789366"/>
    </source>
</evidence>
<reference evidence="1" key="1">
    <citation type="submission" date="2021-06" db="EMBL/GenBank/DDBJ databases">
        <authorList>
            <person name="Kallberg Y."/>
            <person name="Tangrot J."/>
            <person name="Rosling A."/>
        </authorList>
    </citation>
    <scope>NUCLEOTIDE SEQUENCE</scope>
    <source>
        <strain evidence="1">28 12/20/2015</strain>
    </source>
</reference>
<comment type="caution">
    <text evidence="1">The sequence shown here is derived from an EMBL/GenBank/DDBJ whole genome shotgun (WGS) entry which is preliminary data.</text>
</comment>